<dbReference type="EMBL" id="JBHTEY010000004">
    <property type="protein sequence ID" value="MFC7612627.1"/>
    <property type="molecule type" value="Genomic_DNA"/>
</dbReference>
<gene>
    <name evidence="1" type="ORF">ACFQV2_02145</name>
</gene>
<evidence type="ECO:0000313" key="1">
    <source>
        <dbReference type="EMBL" id="MFC7612627.1"/>
    </source>
</evidence>
<organism evidence="1 2">
    <name type="scientific">Actinokineospora soli</name>
    <dbReference type="NCBI Taxonomy" id="1048753"/>
    <lineage>
        <taxon>Bacteria</taxon>
        <taxon>Bacillati</taxon>
        <taxon>Actinomycetota</taxon>
        <taxon>Actinomycetes</taxon>
        <taxon>Pseudonocardiales</taxon>
        <taxon>Pseudonocardiaceae</taxon>
        <taxon>Actinokineospora</taxon>
    </lineage>
</organism>
<keyword evidence="2" id="KW-1185">Reference proteome</keyword>
<proteinExistence type="predicted"/>
<sequence>MQDTVVHARTSDVLAVCGSLLAAEVPDLTRRHDLSACRHCLSDLSGG</sequence>
<accession>A0ABW2TFU7</accession>
<reference evidence="2" key="1">
    <citation type="journal article" date="2019" name="Int. J. Syst. Evol. Microbiol.">
        <title>The Global Catalogue of Microorganisms (GCM) 10K type strain sequencing project: providing services to taxonomists for standard genome sequencing and annotation.</title>
        <authorList>
            <consortium name="The Broad Institute Genomics Platform"/>
            <consortium name="The Broad Institute Genome Sequencing Center for Infectious Disease"/>
            <person name="Wu L."/>
            <person name="Ma J."/>
        </authorList>
    </citation>
    <scope>NUCLEOTIDE SEQUENCE [LARGE SCALE GENOMIC DNA]</scope>
    <source>
        <strain evidence="2">JCM 17695</strain>
    </source>
</reference>
<protein>
    <recommendedName>
        <fullName evidence="3">Zinc-finger</fullName>
    </recommendedName>
</protein>
<dbReference type="Proteomes" id="UP001596512">
    <property type="component" value="Unassembled WGS sequence"/>
</dbReference>
<comment type="caution">
    <text evidence="1">The sequence shown here is derived from an EMBL/GenBank/DDBJ whole genome shotgun (WGS) entry which is preliminary data.</text>
</comment>
<evidence type="ECO:0008006" key="3">
    <source>
        <dbReference type="Google" id="ProtNLM"/>
    </source>
</evidence>
<name>A0ABW2TFU7_9PSEU</name>
<evidence type="ECO:0000313" key="2">
    <source>
        <dbReference type="Proteomes" id="UP001596512"/>
    </source>
</evidence>